<reference evidence="4 7" key="2">
    <citation type="submission" date="2019-07" db="EMBL/GenBank/DDBJ databases">
        <title>Whole genome shotgun sequence of Halolactibacillus halophilus NBRC 100868.</title>
        <authorList>
            <person name="Hosoyama A."/>
            <person name="Uohara A."/>
            <person name="Ohji S."/>
            <person name="Ichikawa N."/>
        </authorList>
    </citation>
    <scope>NUCLEOTIDE SEQUENCE [LARGE SCALE GENOMIC DNA]</scope>
    <source>
        <strain evidence="4 7">NBRC 100868</strain>
    </source>
</reference>
<dbReference type="EMBL" id="FOXC01000016">
    <property type="protein sequence ID" value="SFP36737.1"/>
    <property type="molecule type" value="Genomic_DNA"/>
</dbReference>
<dbReference type="InterPro" id="IPR043168">
    <property type="entry name" value="DegV_C"/>
</dbReference>
<keyword evidence="7" id="KW-1185">Reference proteome</keyword>
<proteinExistence type="predicted"/>
<dbReference type="OrthoDB" id="9780660at2"/>
<sequence>MTVKIIADSASDLSQADFSSLNITRVSLSVLLNEETYLDGENIEPLLVYDQMREGHSPKTSQVTPDQFEAVFRQCAENNDTCLYLAFSSALSGTYQSATIAKEAVLDEYPEADIRLIDTLCASFGYGLIVKEAARLASAGQTIDQIIAQSQYYAEHMEHIFTVDDLEYLYRGGRVSKTAAFMGTLLKIKPILHVADGKLIPLEKIRGTKKAYKRLLDMMEERSVDLKNQIIGISHSDCLDNAEMLAEQIKERFDVRDVEIRMIGSAIGSHTGPGTIAIFFPSNPMH</sequence>
<dbReference type="Gene3D" id="3.40.50.10170">
    <property type="match status" value="1"/>
</dbReference>
<dbReference type="NCBIfam" id="TIGR00762">
    <property type="entry name" value="DegV"/>
    <property type="match status" value="1"/>
</dbReference>
<evidence type="ECO:0000313" key="7">
    <source>
        <dbReference type="Proteomes" id="UP000321547"/>
    </source>
</evidence>
<dbReference type="EMBL" id="BJWI01000012">
    <property type="protein sequence ID" value="GEM01597.1"/>
    <property type="molecule type" value="Genomic_DNA"/>
</dbReference>
<dbReference type="PANTHER" id="PTHR33434:SF3">
    <property type="entry name" value="DEGV DOMAIN-CONTAINING PROTEIN YITS"/>
    <property type="match status" value="1"/>
</dbReference>
<dbReference type="GO" id="GO:0008289">
    <property type="term" value="F:lipid binding"/>
    <property type="evidence" value="ECO:0007669"/>
    <property type="project" value="UniProtKB-KW"/>
</dbReference>
<evidence type="ECO:0000313" key="5">
    <source>
        <dbReference type="EMBL" id="SFP36737.1"/>
    </source>
</evidence>
<dbReference type="Pfam" id="PF02645">
    <property type="entry name" value="DegV"/>
    <property type="match status" value="1"/>
</dbReference>
<evidence type="ECO:0000313" key="6">
    <source>
        <dbReference type="Proteomes" id="UP000242243"/>
    </source>
</evidence>
<protein>
    <submittedName>
        <fullName evidence="4">DegV domain-containing protein YitS</fullName>
    </submittedName>
    <submittedName>
        <fullName evidence="5">EDD domain protein, DegV family</fullName>
    </submittedName>
</protein>
<dbReference type="InterPro" id="IPR003797">
    <property type="entry name" value="DegV"/>
</dbReference>
<dbReference type="Proteomes" id="UP000321547">
    <property type="component" value="Unassembled WGS sequence"/>
</dbReference>
<dbReference type="AlphaFoldDB" id="A0A1I5PS44"/>
<name>A0A1I5PS44_9BACI</name>
<gene>
    <name evidence="4" type="primary">yitS</name>
    <name evidence="4" type="ORF">HHA03_11290</name>
    <name evidence="5" type="ORF">SAMN05421839_11637</name>
</gene>
<dbReference type="InterPro" id="IPR050270">
    <property type="entry name" value="DegV_domain_contain"/>
</dbReference>
<evidence type="ECO:0000256" key="3">
    <source>
        <dbReference type="SAM" id="Coils"/>
    </source>
</evidence>
<dbReference type="PROSITE" id="PS51482">
    <property type="entry name" value="DEGV"/>
    <property type="match status" value="1"/>
</dbReference>
<keyword evidence="2" id="KW-0446">Lipid-binding</keyword>
<evidence type="ECO:0000313" key="4">
    <source>
        <dbReference type="EMBL" id="GEM01597.1"/>
    </source>
</evidence>
<accession>A0A1I5PS44</accession>
<dbReference type="STRING" id="306540.SAMN05421839_11637"/>
<dbReference type="PANTHER" id="PTHR33434">
    <property type="entry name" value="DEGV DOMAIN-CONTAINING PROTEIN DR_1986-RELATED"/>
    <property type="match status" value="1"/>
</dbReference>
<dbReference type="RefSeq" id="WP_089831873.1">
    <property type="nucleotide sequence ID" value="NZ_BJWI01000012.1"/>
</dbReference>
<dbReference type="SUPFAM" id="SSF82549">
    <property type="entry name" value="DAK1/DegV-like"/>
    <property type="match status" value="1"/>
</dbReference>
<evidence type="ECO:0000256" key="2">
    <source>
        <dbReference type="ARBA" id="ARBA00023121"/>
    </source>
</evidence>
<comment type="function">
    <text evidence="1">May bind long-chain fatty acids, such as palmitate, and may play a role in lipid transport or fatty acid metabolism.</text>
</comment>
<dbReference type="Proteomes" id="UP000242243">
    <property type="component" value="Unassembled WGS sequence"/>
</dbReference>
<feature type="coiled-coil region" evidence="3">
    <location>
        <begin position="202"/>
        <end position="229"/>
    </location>
</feature>
<dbReference type="Gene3D" id="3.30.1180.10">
    <property type="match status" value="1"/>
</dbReference>
<reference evidence="5 6" key="1">
    <citation type="submission" date="2016-10" db="EMBL/GenBank/DDBJ databases">
        <authorList>
            <person name="de Groot N.N."/>
        </authorList>
    </citation>
    <scope>NUCLEOTIDE SEQUENCE [LARGE SCALE GENOMIC DNA]</scope>
    <source>
        <strain evidence="5 6">DSM 17073</strain>
    </source>
</reference>
<evidence type="ECO:0000256" key="1">
    <source>
        <dbReference type="ARBA" id="ARBA00003238"/>
    </source>
</evidence>
<keyword evidence="3" id="KW-0175">Coiled coil</keyword>
<organism evidence="5 6">
    <name type="scientific">Halolactibacillus halophilus</name>
    <dbReference type="NCBI Taxonomy" id="306540"/>
    <lineage>
        <taxon>Bacteria</taxon>
        <taxon>Bacillati</taxon>
        <taxon>Bacillota</taxon>
        <taxon>Bacilli</taxon>
        <taxon>Bacillales</taxon>
        <taxon>Bacillaceae</taxon>
        <taxon>Halolactibacillus</taxon>
    </lineage>
</organism>